<reference evidence="3" key="1">
    <citation type="submission" date="2017-09" db="EMBL/GenBank/DDBJ databases">
        <title>Depth-based differentiation of microbial function through sediment-hosted aquifers and enrichment of novel symbionts in the deep terrestrial subsurface.</title>
        <authorList>
            <person name="Probst A.J."/>
            <person name="Ladd B."/>
            <person name="Jarett J.K."/>
            <person name="Geller-Mcgrath D.E."/>
            <person name="Sieber C.M.K."/>
            <person name="Emerson J.B."/>
            <person name="Anantharaman K."/>
            <person name="Thomas B.C."/>
            <person name="Malmstrom R."/>
            <person name="Stieglmeier M."/>
            <person name="Klingl A."/>
            <person name="Woyke T."/>
            <person name="Ryan C.M."/>
            <person name="Banfield J.F."/>
        </authorList>
    </citation>
    <scope>NUCLEOTIDE SEQUENCE [LARGE SCALE GENOMIC DNA]</scope>
</reference>
<evidence type="ECO:0000259" key="1">
    <source>
        <dbReference type="Pfam" id="PF13274"/>
    </source>
</evidence>
<gene>
    <name evidence="2" type="ORF">CO051_03395</name>
</gene>
<dbReference type="Pfam" id="PF13274">
    <property type="entry name" value="SocA_Panacea"/>
    <property type="match status" value="1"/>
</dbReference>
<feature type="domain" description="Antitoxin SocA-like Panacea" evidence="1">
    <location>
        <begin position="32"/>
        <end position="124"/>
    </location>
</feature>
<dbReference type="AlphaFoldDB" id="A0A2M8EZD3"/>
<comment type="caution">
    <text evidence="2">The sequence shown here is derived from an EMBL/GenBank/DDBJ whole genome shotgun (WGS) entry which is preliminary data.</text>
</comment>
<organism evidence="2 3">
    <name type="scientific">Candidatus Roizmanbacteria bacterium CG_4_9_14_0_2_um_filter_39_13</name>
    <dbReference type="NCBI Taxonomy" id="1974839"/>
    <lineage>
        <taxon>Bacteria</taxon>
        <taxon>Candidatus Roizmaniibacteriota</taxon>
    </lineage>
</organism>
<evidence type="ECO:0000313" key="3">
    <source>
        <dbReference type="Proteomes" id="UP000231383"/>
    </source>
</evidence>
<proteinExistence type="predicted"/>
<dbReference type="InterPro" id="IPR025272">
    <property type="entry name" value="SocA_Panacea"/>
</dbReference>
<accession>A0A2M8EZD3</accession>
<name>A0A2M8EZD3_9BACT</name>
<protein>
    <recommendedName>
        <fullName evidence="1">Antitoxin SocA-like Panacea domain-containing protein</fullName>
    </recommendedName>
</protein>
<dbReference type="EMBL" id="PFSC01000094">
    <property type="protein sequence ID" value="PJC32307.1"/>
    <property type="molecule type" value="Genomic_DNA"/>
</dbReference>
<dbReference type="Proteomes" id="UP000231383">
    <property type="component" value="Unassembled WGS sequence"/>
</dbReference>
<evidence type="ECO:0000313" key="2">
    <source>
        <dbReference type="EMBL" id="PJC32307.1"/>
    </source>
</evidence>
<sequence>MNTSRSNTASRVAKYFIWKANKDGKELTNKRLQKLLYYAQAWNLTIKDKPLFKDDIEAWIHGPAVRDVYHEYKSYGYEPIKKDINVKEISDLIDDSLLDEVWKVYGKYDAEYLEELTHNEYPWQKAREGLNSAVVSSNIITHDSMKNYYRERLKDAKS</sequence>